<evidence type="ECO:0000313" key="2">
    <source>
        <dbReference type="EMBL" id="CAB1420118.1"/>
    </source>
</evidence>
<reference evidence="2" key="1">
    <citation type="submission" date="2020-03" db="EMBL/GenBank/DDBJ databases">
        <authorList>
            <person name="Weist P."/>
        </authorList>
    </citation>
    <scope>NUCLEOTIDE SEQUENCE</scope>
</reference>
<gene>
    <name evidence="2" type="ORF">PLEPLA_LOCUS7993</name>
</gene>
<evidence type="ECO:0000256" key="1">
    <source>
        <dbReference type="SAM" id="MobiDB-lite"/>
    </source>
</evidence>
<keyword evidence="3" id="KW-1185">Reference proteome</keyword>
<protein>
    <submittedName>
        <fullName evidence="2">Uncharacterized protein</fullName>
    </submittedName>
</protein>
<feature type="region of interest" description="Disordered" evidence="1">
    <location>
        <begin position="1"/>
        <end position="121"/>
    </location>
</feature>
<dbReference type="Proteomes" id="UP001153269">
    <property type="component" value="Unassembled WGS sequence"/>
</dbReference>
<sequence length="157" mass="16793">MSSKRTYLSGAQKRKKKRTEDEKKEQDKGSPPADLQSPESEEELLPIEEQLPALTVTDTPTSTSAGITGPSTASTAMDVPSTPSTSTSYQGGSTAPPIDPAEWSAFLSDSERTDLPSAGAPGISAYATLRRRFRVRCEPGVTRKLRGRGHKLAKSVS</sequence>
<proteinExistence type="predicted"/>
<dbReference type="EMBL" id="CADEAL010000435">
    <property type="protein sequence ID" value="CAB1420118.1"/>
    <property type="molecule type" value="Genomic_DNA"/>
</dbReference>
<comment type="caution">
    <text evidence="2">The sequence shown here is derived from an EMBL/GenBank/DDBJ whole genome shotgun (WGS) entry which is preliminary data.</text>
</comment>
<dbReference type="AlphaFoldDB" id="A0A9N7TYQ5"/>
<evidence type="ECO:0000313" key="3">
    <source>
        <dbReference type="Proteomes" id="UP001153269"/>
    </source>
</evidence>
<organism evidence="2 3">
    <name type="scientific">Pleuronectes platessa</name>
    <name type="common">European plaice</name>
    <dbReference type="NCBI Taxonomy" id="8262"/>
    <lineage>
        <taxon>Eukaryota</taxon>
        <taxon>Metazoa</taxon>
        <taxon>Chordata</taxon>
        <taxon>Craniata</taxon>
        <taxon>Vertebrata</taxon>
        <taxon>Euteleostomi</taxon>
        <taxon>Actinopterygii</taxon>
        <taxon>Neopterygii</taxon>
        <taxon>Teleostei</taxon>
        <taxon>Neoteleostei</taxon>
        <taxon>Acanthomorphata</taxon>
        <taxon>Carangaria</taxon>
        <taxon>Pleuronectiformes</taxon>
        <taxon>Pleuronectoidei</taxon>
        <taxon>Pleuronectidae</taxon>
        <taxon>Pleuronectes</taxon>
    </lineage>
</organism>
<name>A0A9N7TYQ5_PLEPL</name>
<feature type="compositionally biased region" description="Basic and acidic residues" evidence="1">
    <location>
        <begin position="18"/>
        <end position="28"/>
    </location>
</feature>
<feature type="compositionally biased region" description="Polar residues" evidence="1">
    <location>
        <begin position="56"/>
        <end position="93"/>
    </location>
</feature>
<accession>A0A9N7TYQ5</accession>